<gene>
    <name evidence="5" type="ORF">GCM10010201_11190</name>
</gene>
<evidence type="ECO:0000313" key="5">
    <source>
        <dbReference type="EMBL" id="GAA2516318.1"/>
    </source>
</evidence>
<evidence type="ECO:0000259" key="3">
    <source>
        <dbReference type="Pfam" id="PF13581"/>
    </source>
</evidence>
<dbReference type="Proteomes" id="UP001499978">
    <property type="component" value="Unassembled WGS sequence"/>
</dbReference>
<proteinExistence type="predicted"/>
<feature type="compositionally biased region" description="Low complexity" evidence="2">
    <location>
        <begin position="333"/>
        <end position="347"/>
    </location>
</feature>
<keyword evidence="6" id="KW-1185">Reference proteome</keyword>
<dbReference type="Gene3D" id="3.30.565.10">
    <property type="entry name" value="Histidine kinase-like ATPase, C-terminal domain"/>
    <property type="match status" value="1"/>
</dbReference>
<keyword evidence="1" id="KW-0418">Kinase</keyword>
<dbReference type="CDD" id="cd16936">
    <property type="entry name" value="HATPase_RsbW-like"/>
    <property type="match status" value="1"/>
</dbReference>
<evidence type="ECO:0000313" key="6">
    <source>
        <dbReference type="Proteomes" id="UP001499978"/>
    </source>
</evidence>
<feature type="domain" description="Histidine kinase/HSP90-like ATPase" evidence="3">
    <location>
        <begin position="198"/>
        <end position="308"/>
    </location>
</feature>
<protein>
    <submittedName>
        <fullName evidence="5">Anti-sigma factor RsbA family regulatory protein</fullName>
    </submittedName>
</protein>
<dbReference type="SUPFAM" id="SSF55874">
    <property type="entry name" value="ATPase domain of HSP90 chaperone/DNA topoisomerase II/histidine kinase"/>
    <property type="match status" value="1"/>
</dbReference>
<dbReference type="InterPro" id="IPR003594">
    <property type="entry name" value="HATPase_dom"/>
</dbReference>
<dbReference type="InterPro" id="IPR036890">
    <property type="entry name" value="HATPase_C_sf"/>
</dbReference>
<evidence type="ECO:0000256" key="1">
    <source>
        <dbReference type="ARBA" id="ARBA00022527"/>
    </source>
</evidence>
<dbReference type="PANTHER" id="PTHR35526">
    <property type="entry name" value="ANTI-SIGMA-F FACTOR RSBW-RELATED"/>
    <property type="match status" value="1"/>
</dbReference>
<feature type="domain" description="MEDS" evidence="4">
    <location>
        <begin position="10"/>
        <end position="154"/>
    </location>
</feature>
<dbReference type="InterPro" id="IPR025847">
    <property type="entry name" value="MEDS_domain"/>
</dbReference>
<organism evidence="5 6">
    <name type="scientific">Pilimelia columellifera subsp. columellifera</name>
    <dbReference type="NCBI Taxonomy" id="706583"/>
    <lineage>
        <taxon>Bacteria</taxon>
        <taxon>Bacillati</taxon>
        <taxon>Actinomycetota</taxon>
        <taxon>Actinomycetes</taxon>
        <taxon>Micromonosporales</taxon>
        <taxon>Micromonosporaceae</taxon>
        <taxon>Pilimelia</taxon>
    </lineage>
</organism>
<evidence type="ECO:0000256" key="2">
    <source>
        <dbReference type="SAM" id="MobiDB-lite"/>
    </source>
</evidence>
<evidence type="ECO:0000259" key="4">
    <source>
        <dbReference type="Pfam" id="PF14417"/>
    </source>
</evidence>
<dbReference type="InterPro" id="IPR047718">
    <property type="entry name" value="RsbA-like_anti_sig"/>
</dbReference>
<comment type="caution">
    <text evidence="5">The sequence shown here is derived from an EMBL/GenBank/DDBJ whole genome shotgun (WGS) entry which is preliminary data.</text>
</comment>
<sequence>MIAAVGEPLDHVALLYQDAREYVHGIRSFLAPALADSAPVLIAVPDDRLALLREALAGVGPQIRYADMRAAGRNPGRILPSVLLPFAARHQGRRAWIVGEPVWPGRTETEYPACLAHEALINAAFAGRDAAILCPYDAAGLDATTVADAGRTHPTFLTDDAGRRPSGAYTAPFAVAAECNLPLPAVPGHAESLRYDREAALGEVRRFVAANAHRAGLDADRTDDLVLAVNELAANTIEHSPGPGWVRWWAEPGQVIYQVEDSGHLDDPLAGRIPPAGDVTGGRGLILVHQLCDLVRIHTGPSGTDIRLFLSVPPERASRASVTSPASPARQLGGAAPAGRTPTPTAP</sequence>
<accession>A0ABN3N8J7</accession>
<dbReference type="NCBIfam" id="NF041045">
    <property type="entry name" value="RsbA_anti_sig"/>
    <property type="match status" value="1"/>
</dbReference>
<feature type="region of interest" description="Disordered" evidence="2">
    <location>
        <begin position="317"/>
        <end position="347"/>
    </location>
</feature>
<name>A0ABN3N8J7_9ACTN</name>
<dbReference type="EMBL" id="BAAARY010000003">
    <property type="protein sequence ID" value="GAA2516318.1"/>
    <property type="molecule type" value="Genomic_DNA"/>
</dbReference>
<dbReference type="PANTHER" id="PTHR35526:SF3">
    <property type="entry name" value="ANTI-SIGMA-F FACTOR RSBW"/>
    <property type="match status" value="1"/>
</dbReference>
<dbReference type="InterPro" id="IPR050267">
    <property type="entry name" value="Anti-sigma-factor_SerPK"/>
</dbReference>
<keyword evidence="1" id="KW-0723">Serine/threonine-protein kinase</keyword>
<keyword evidence="1" id="KW-0808">Transferase</keyword>
<dbReference type="Pfam" id="PF13581">
    <property type="entry name" value="HATPase_c_2"/>
    <property type="match status" value="1"/>
</dbReference>
<reference evidence="5 6" key="1">
    <citation type="journal article" date="2019" name="Int. J. Syst. Evol. Microbiol.">
        <title>The Global Catalogue of Microorganisms (GCM) 10K type strain sequencing project: providing services to taxonomists for standard genome sequencing and annotation.</title>
        <authorList>
            <consortium name="The Broad Institute Genomics Platform"/>
            <consortium name="The Broad Institute Genome Sequencing Center for Infectious Disease"/>
            <person name="Wu L."/>
            <person name="Ma J."/>
        </authorList>
    </citation>
    <scope>NUCLEOTIDE SEQUENCE [LARGE SCALE GENOMIC DNA]</scope>
    <source>
        <strain evidence="5 6">JCM 3367</strain>
    </source>
</reference>
<dbReference type="Pfam" id="PF14417">
    <property type="entry name" value="MEDS"/>
    <property type="match status" value="1"/>
</dbReference>